<dbReference type="GO" id="GO:0005694">
    <property type="term" value="C:chromosome"/>
    <property type="evidence" value="ECO:0007669"/>
    <property type="project" value="TreeGrafter"/>
</dbReference>
<dbReference type="SUPFAM" id="SSF109709">
    <property type="entry name" value="KorB DNA-binding domain-like"/>
    <property type="match status" value="1"/>
</dbReference>
<gene>
    <name evidence="2" type="ORF">H261_05339</name>
</gene>
<dbReference type="InterPro" id="IPR011111">
    <property type="entry name" value="Plasmid_RepB"/>
</dbReference>
<dbReference type="Gene3D" id="1.10.10.2830">
    <property type="match status" value="1"/>
</dbReference>
<dbReference type="Proteomes" id="UP000011744">
    <property type="component" value="Unassembled WGS sequence"/>
</dbReference>
<dbReference type="InterPro" id="IPR050336">
    <property type="entry name" value="Chromosome_partition/occlusion"/>
</dbReference>
<dbReference type="EMBL" id="AONQ01000010">
    <property type="protein sequence ID" value="EME70983.1"/>
    <property type="molecule type" value="Genomic_DNA"/>
</dbReference>
<comment type="caution">
    <text evidence="2">The sequence shown here is derived from an EMBL/GenBank/DDBJ whole genome shotgun (WGS) entry which is preliminary data.</text>
</comment>
<dbReference type="Gene3D" id="3.90.1530.10">
    <property type="entry name" value="Conserved hypothetical protein from pyrococcus furiosus pfu- 392566-001, ParB domain"/>
    <property type="match status" value="1"/>
</dbReference>
<dbReference type="STRING" id="1244869.H261_05339"/>
<dbReference type="InterPro" id="IPR003115">
    <property type="entry name" value="ParB_N"/>
</dbReference>
<evidence type="ECO:0000259" key="1">
    <source>
        <dbReference type="SMART" id="SM00470"/>
    </source>
</evidence>
<feature type="domain" description="ParB-like N-terminal" evidence="1">
    <location>
        <begin position="20"/>
        <end position="114"/>
    </location>
</feature>
<name>M3ADV9_9PROT</name>
<reference evidence="2 3" key="1">
    <citation type="journal article" date="2014" name="Genome Announc.">
        <title>Draft Genome Sequence of Magnetospirillum sp. Strain SO-1, a Freshwater Magnetotactic Bacterium Isolated from the Ol'khovka River, Russia.</title>
        <authorList>
            <person name="Grouzdev D.S."/>
            <person name="Dziuba M.V."/>
            <person name="Sukhacheva M.S."/>
            <person name="Mardanov A.V."/>
            <person name="Beletskiy A.V."/>
            <person name="Kuznetsov B.B."/>
            <person name="Skryabin K.G."/>
        </authorList>
    </citation>
    <scope>NUCLEOTIDE SEQUENCE [LARGE SCALE GENOMIC DNA]</scope>
    <source>
        <strain evidence="2 3">SO-1</strain>
    </source>
</reference>
<dbReference type="SMART" id="SM00470">
    <property type="entry name" value="ParB"/>
    <property type="match status" value="1"/>
</dbReference>
<proteinExistence type="predicted"/>
<dbReference type="GO" id="GO:0007059">
    <property type="term" value="P:chromosome segregation"/>
    <property type="evidence" value="ECO:0007669"/>
    <property type="project" value="TreeGrafter"/>
</dbReference>
<dbReference type="RefSeq" id="WP_008615151.1">
    <property type="nucleotide sequence ID" value="NZ_AONQ01000010.1"/>
</dbReference>
<organism evidence="2 3">
    <name type="scientific">Paramagnetospirillum caucaseum</name>
    <dbReference type="NCBI Taxonomy" id="1244869"/>
    <lineage>
        <taxon>Bacteria</taxon>
        <taxon>Pseudomonadati</taxon>
        <taxon>Pseudomonadota</taxon>
        <taxon>Alphaproteobacteria</taxon>
        <taxon>Rhodospirillales</taxon>
        <taxon>Magnetospirillaceae</taxon>
        <taxon>Paramagnetospirillum</taxon>
    </lineage>
</organism>
<keyword evidence="3" id="KW-1185">Reference proteome</keyword>
<dbReference type="PANTHER" id="PTHR33375:SF1">
    <property type="entry name" value="CHROMOSOME-PARTITIONING PROTEIN PARB-RELATED"/>
    <property type="match status" value="1"/>
</dbReference>
<dbReference type="Pfam" id="PF07506">
    <property type="entry name" value="RepB"/>
    <property type="match status" value="1"/>
</dbReference>
<evidence type="ECO:0000313" key="2">
    <source>
        <dbReference type="EMBL" id="EME70983.1"/>
    </source>
</evidence>
<dbReference type="Pfam" id="PF02195">
    <property type="entry name" value="ParB_N"/>
    <property type="match status" value="1"/>
</dbReference>
<sequence length="305" mass="33863">MEAEADVPEPVKAAFESSLVTVPAESILPLHQVTDAQKQSAKYKLIATSIAEVGIIEPLVVARPKNGDSRYLLLDGHLRLAVLVDMGERKIRCLISDDDESYTYNKRINRLATIQEHYMIMRALERGVPEEKIAKALDVDIKQIKRRRSLLEGICPEVIDLLKDKSVNPRTLETLKKMKPGRQIEAAELMAAAGNFASSYAQALLAATRQHDLVHPEKPKEVGGITPEQMARMEREMESLQRDFKAVEASYGDDVLQLVIAIGYLTKLVGTPEVTRYLAAYHPEFLDEFRAIIAAASLDQGGATT</sequence>
<dbReference type="eggNOG" id="COG1475">
    <property type="taxonomic scope" value="Bacteria"/>
</dbReference>
<protein>
    <recommendedName>
        <fullName evidence="1">ParB-like N-terminal domain-containing protein</fullName>
    </recommendedName>
</protein>
<dbReference type="PATRIC" id="fig|1244869.3.peg.1074"/>
<dbReference type="AlphaFoldDB" id="M3ADV9"/>
<dbReference type="PANTHER" id="PTHR33375">
    <property type="entry name" value="CHROMOSOME-PARTITIONING PROTEIN PARB-RELATED"/>
    <property type="match status" value="1"/>
</dbReference>
<accession>M3ADV9</accession>
<dbReference type="SUPFAM" id="SSF110849">
    <property type="entry name" value="ParB/Sulfiredoxin"/>
    <property type="match status" value="1"/>
</dbReference>
<dbReference type="InterPro" id="IPR036086">
    <property type="entry name" value="ParB/Sulfiredoxin_sf"/>
</dbReference>
<evidence type="ECO:0000313" key="3">
    <source>
        <dbReference type="Proteomes" id="UP000011744"/>
    </source>
</evidence>